<comment type="caution">
    <text evidence="1">The sequence shown here is derived from an EMBL/GenBank/DDBJ whole genome shotgun (WGS) entry which is preliminary data.</text>
</comment>
<sequence length="162" mass="17547">MKLSRGVEWATHSCTVLAALPEERELSAEALAEFYELPSAYLAKQLQALRRAGIVQSSRGKGGGYRLGRPANMISLLDIVRAIEGPEPAFRCSEIRQNGPCALKKADCKRPCEIAAAFGKAEQVFRNALAAQTLDSLISEFVGNASPAHLMDMAGWIREKSG</sequence>
<organism evidence="1 2">
    <name type="scientific">Pontixanthobacter rizhaonensis</name>
    <dbReference type="NCBI Taxonomy" id="2730337"/>
    <lineage>
        <taxon>Bacteria</taxon>
        <taxon>Pseudomonadati</taxon>
        <taxon>Pseudomonadota</taxon>
        <taxon>Alphaproteobacteria</taxon>
        <taxon>Sphingomonadales</taxon>
        <taxon>Erythrobacteraceae</taxon>
        <taxon>Pontixanthobacter</taxon>
    </lineage>
</organism>
<dbReference type="PROSITE" id="PS51197">
    <property type="entry name" value="HTH_RRF2_2"/>
    <property type="match status" value="1"/>
</dbReference>
<dbReference type="InterPro" id="IPR036388">
    <property type="entry name" value="WH-like_DNA-bd_sf"/>
</dbReference>
<dbReference type="Pfam" id="PF02082">
    <property type="entry name" value="Rrf2"/>
    <property type="match status" value="1"/>
</dbReference>
<dbReference type="PANTHER" id="PTHR33221:SF13">
    <property type="entry name" value="TRANSCRIPTIONAL REGULATOR-RELATED"/>
    <property type="match status" value="1"/>
</dbReference>
<reference evidence="1 2" key="1">
    <citation type="submission" date="2020-04" db="EMBL/GenBank/DDBJ databases">
        <authorList>
            <person name="Liu A."/>
        </authorList>
    </citation>
    <scope>NUCLEOTIDE SEQUENCE [LARGE SCALE GENOMIC DNA]</scope>
    <source>
        <strain evidence="1 2">RZ02</strain>
    </source>
</reference>
<dbReference type="GO" id="GO:0003700">
    <property type="term" value="F:DNA-binding transcription factor activity"/>
    <property type="evidence" value="ECO:0007669"/>
    <property type="project" value="TreeGrafter"/>
</dbReference>
<dbReference type="Gene3D" id="1.10.10.10">
    <property type="entry name" value="Winged helix-like DNA-binding domain superfamily/Winged helix DNA-binding domain"/>
    <property type="match status" value="1"/>
</dbReference>
<proteinExistence type="predicted"/>
<dbReference type="PROSITE" id="PS01332">
    <property type="entry name" value="HTH_RRF2_1"/>
    <property type="match status" value="1"/>
</dbReference>
<dbReference type="GO" id="GO:0005829">
    <property type="term" value="C:cytosol"/>
    <property type="evidence" value="ECO:0007669"/>
    <property type="project" value="TreeGrafter"/>
</dbReference>
<gene>
    <name evidence="1" type="ORF">HKD42_07455</name>
</gene>
<dbReference type="NCBIfam" id="TIGR00738">
    <property type="entry name" value="rrf2_super"/>
    <property type="match status" value="1"/>
</dbReference>
<dbReference type="InterPro" id="IPR000944">
    <property type="entry name" value="Tscrpt_reg_Rrf2"/>
</dbReference>
<protein>
    <submittedName>
        <fullName evidence="1">Rrf2 family transcriptional regulator</fullName>
    </submittedName>
</protein>
<dbReference type="PANTHER" id="PTHR33221">
    <property type="entry name" value="WINGED HELIX-TURN-HELIX TRANSCRIPTIONAL REGULATOR, RRF2 FAMILY"/>
    <property type="match status" value="1"/>
</dbReference>
<dbReference type="InterPro" id="IPR036390">
    <property type="entry name" value="WH_DNA-bd_sf"/>
</dbReference>
<name>A0A848QMI3_9SPHN</name>
<dbReference type="InterPro" id="IPR030489">
    <property type="entry name" value="TR_Rrf2-type_CS"/>
</dbReference>
<dbReference type="CDD" id="cd00090">
    <property type="entry name" value="HTH_ARSR"/>
    <property type="match status" value="1"/>
</dbReference>
<dbReference type="Proteomes" id="UP000561181">
    <property type="component" value="Unassembled WGS sequence"/>
</dbReference>
<keyword evidence="2" id="KW-1185">Reference proteome</keyword>
<evidence type="ECO:0000313" key="1">
    <source>
        <dbReference type="EMBL" id="NMW31893.1"/>
    </source>
</evidence>
<evidence type="ECO:0000313" key="2">
    <source>
        <dbReference type="Proteomes" id="UP000561181"/>
    </source>
</evidence>
<dbReference type="AlphaFoldDB" id="A0A848QMI3"/>
<accession>A0A848QMI3</accession>
<dbReference type="InterPro" id="IPR011991">
    <property type="entry name" value="ArsR-like_HTH"/>
</dbReference>
<dbReference type="SUPFAM" id="SSF46785">
    <property type="entry name" value="Winged helix' DNA-binding domain"/>
    <property type="match status" value="1"/>
</dbReference>
<dbReference type="EMBL" id="JABCRE010000002">
    <property type="protein sequence ID" value="NMW31893.1"/>
    <property type="molecule type" value="Genomic_DNA"/>
</dbReference>